<feature type="domain" description="Major facilitator superfamily (MFS) profile" evidence="7">
    <location>
        <begin position="16"/>
        <end position="428"/>
    </location>
</feature>
<keyword evidence="9" id="KW-1185">Reference proteome</keyword>
<evidence type="ECO:0000256" key="5">
    <source>
        <dbReference type="ARBA" id="ARBA00023136"/>
    </source>
</evidence>
<keyword evidence="2" id="KW-0813">Transport</keyword>
<keyword evidence="3 6" id="KW-0812">Transmembrane</keyword>
<feature type="transmembrane region" description="Helical" evidence="6">
    <location>
        <begin position="276"/>
        <end position="299"/>
    </location>
</feature>
<feature type="transmembrane region" description="Helical" evidence="6">
    <location>
        <begin position="337"/>
        <end position="357"/>
    </location>
</feature>
<dbReference type="Gene3D" id="1.20.1250.20">
    <property type="entry name" value="MFS general substrate transporter like domains"/>
    <property type="match status" value="2"/>
</dbReference>
<dbReference type="PANTHER" id="PTHR43791:SF36">
    <property type="entry name" value="TRANSPORTER, PUTATIVE (AFU_ORTHOLOGUE AFUA_6G08340)-RELATED"/>
    <property type="match status" value="1"/>
</dbReference>
<feature type="transmembrane region" description="Helical" evidence="6">
    <location>
        <begin position="404"/>
        <end position="424"/>
    </location>
</feature>
<keyword evidence="5 6" id="KW-0472">Membrane</keyword>
<keyword evidence="4 6" id="KW-1133">Transmembrane helix</keyword>
<evidence type="ECO:0000313" key="9">
    <source>
        <dbReference type="Proteomes" id="UP001172645"/>
    </source>
</evidence>
<accession>A0ABT7K1H0</accession>
<organism evidence="8 9">
    <name type="scientific">Rhizobium mayense</name>
    <dbReference type="NCBI Taxonomy" id="1312184"/>
    <lineage>
        <taxon>Bacteria</taxon>
        <taxon>Pseudomonadati</taxon>
        <taxon>Pseudomonadota</taxon>
        <taxon>Alphaproteobacteria</taxon>
        <taxon>Hyphomicrobiales</taxon>
        <taxon>Rhizobiaceae</taxon>
        <taxon>Rhizobium/Agrobacterium group</taxon>
        <taxon>Rhizobium</taxon>
    </lineage>
</organism>
<gene>
    <name evidence="8" type="ORF">PY649_23300</name>
</gene>
<reference evidence="8" key="1">
    <citation type="submission" date="2023-06" db="EMBL/GenBank/DDBJ databases">
        <title>Phylogenetic Diversity of Rhizobium strains.</title>
        <authorList>
            <person name="Moura F.T."/>
            <person name="Helene L.C.F."/>
            <person name="Hungria M."/>
        </authorList>
    </citation>
    <scope>NUCLEOTIDE SEQUENCE</scope>
    <source>
        <strain evidence="8">CCGE526</strain>
    </source>
</reference>
<evidence type="ECO:0000256" key="1">
    <source>
        <dbReference type="ARBA" id="ARBA00004141"/>
    </source>
</evidence>
<evidence type="ECO:0000259" key="7">
    <source>
        <dbReference type="PROSITE" id="PS50850"/>
    </source>
</evidence>
<dbReference type="CDD" id="cd17319">
    <property type="entry name" value="MFS_ExuT_GudP_like"/>
    <property type="match status" value="1"/>
</dbReference>
<evidence type="ECO:0000256" key="2">
    <source>
        <dbReference type="ARBA" id="ARBA00022448"/>
    </source>
</evidence>
<proteinExistence type="predicted"/>
<sequence>MAVSEEVIIRKLTWRLLPILIFSYFIAILDRANVGVAALTMNKDLGLSMTAFGFAASIFFVPYVLLEIPSNLALQRFGARWWIARIMLTWGLLAGAHAFVWNAGSLYVLRALLGAAEAGFFPGVVFYLTLWYPSAYRGRIISAFMAGIPISLVIGTPVSTLLLELDGILGLHGWQWMYLLEGLPALIVAVFIPFILPSGPKEAKFLEPAERNWLMARLDREQRERAALSGSGHGKQLLAALLSPQVLLFCLMYYGLTNLNGAVSTFLPLILKGFGFSQLQTGFVAAIPYLFGIAGMLLLGRLADRPGKRRLANYTALIISIIGLVGSAASADPTVKLLMLCIAAFGVFGAMPVFWGLPTALLSGTAAAGGIALINSLGNISSVVNPWVIGMIHDSTGNFDDGLYWLALMAAMSVVTLIVISTLFGRTPEAGAIKARQSEV</sequence>
<feature type="transmembrane region" description="Helical" evidence="6">
    <location>
        <begin position="81"/>
        <end position="101"/>
    </location>
</feature>
<evidence type="ECO:0000256" key="4">
    <source>
        <dbReference type="ARBA" id="ARBA00022989"/>
    </source>
</evidence>
<dbReference type="PROSITE" id="PS50850">
    <property type="entry name" value="MFS"/>
    <property type="match status" value="1"/>
</dbReference>
<feature type="transmembrane region" description="Helical" evidence="6">
    <location>
        <begin position="107"/>
        <end position="128"/>
    </location>
</feature>
<evidence type="ECO:0000256" key="6">
    <source>
        <dbReference type="SAM" id="Phobius"/>
    </source>
</evidence>
<feature type="transmembrane region" description="Helical" evidence="6">
    <location>
        <begin position="49"/>
        <end position="69"/>
    </location>
</feature>
<dbReference type="InterPro" id="IPR020846">
    <property type="entry name" value="MFS_dom"/>
</dbReference>
<dbReference type="SUPFAM" id="SSF103473">
    <property type="entry name" value="MFS general substrate transporter"/>
    <property type="match status" value="1"/>
</dbReference>
<comment type="subcellular location">
    <subcellularLocation>
        <location evidence="1">Membrane</location>
        <topology evidence="1">Multi-pass membrane protein</topology>
    </subcellularLocation>
</comment>
<feature type="transmembrane region" description="Helical" evidence="6">
    <location>
        <begin position="12"/>
        <end position="29"/>
    </location>
</feature>
<dbReference type="InterPro" id="IPR036259">
    <property type="entry name" value="MFS_trans_sf"/>
</dbReference>
<dbReference type="RefSeq" id="WP_285871118.1">
    <property type="nucleotide sequence ID" value="NZ_JARFYM010000023.1"/>
</dbReference>
<feature type="transmembrane region" description="Helical" evidence="6">
    <location>
        <begin position="364"/>
        <end position="384"/>
    </location>
</feature>
<evidence type="ECO:0000313" key="8">
    <source>
        <dbReference type="EMBL" id="MDL2401840.1"/>
    </source>
</evidence>
<dbReference type="PANTHER" id="PTHR43791">
    <property type="entry name" value="PERMEASE-RELATED"/>
    <property type="match status" value="1"/>
</dbReference>
<feature type="transmembrane region" description="Helical" evidence="6">
    <location>
        <begin position="140"/>
        <end position="163"/>
    </location>
</feature>
<feature type="transmembrane region" description="Helical" evidence="6">
    <location>
        <begin position="175"/>
        <end position="196"/>
    </location>
</feature>
<feature type="transmembrane region" description="Helical" evidence="6">
    <location>
        <begin position="311"/>
        <end position="331"/>
    </location>
</feature>
<evidence type="ECO:0000256" key="3">
    <source>
        <dbReference type="ARBA" id="ARBA00022692"/>
    </source>
</evidence>
<comment type="caution">
    <text evidence="8">The sequence shown here is derived from an EMBL/GenBank/DDBJ whole genome shotgun (WGS) entry which is preliminary data.</text>
</comment>
<name>A0ABT7K1H0_9HYPH</name>
<protein>
    <submittedName>
        <fullName evidence="8">MFS transporter</fullName>
    </submittedName>
</protein>
<dbReference type="EMBL" id="JARFYM010000023">
    <property type="protein sequence ID" value="MDL2401840.1"/>
    <property type="molecule type" value="Genomic_DNA"/>
</dbReference>
<dbReference type="Proteomes" id="UP001172645">
    <property type="component" value="Unassembled WGS sequence"/>
</dbReference>
<dbReference type="InterPro" id="IPR011701">
    <property type="entry name" value="MFS"/>
</dbReference>
<dbReference type="Pfam" id="PF07690">
    <property type="entry name" value="MFS_1"/>
    <property type="match status" value="1"/>
</dbReference>